<keyword evidence="3" id="KW-0805">Transcription regulation</keyword>
<evidence type="ECO:0000256" key="4">
    <source>
        <dbReference type="ARBA" id="ARBA00023125"/>
    </source>
</evidence>
<dbReference type="EMBL" id="JAGPNK010000018">
    <property type="protein sequence ID" value="KAH7305588.1"/>
    <property type="molecule type" value="Genomic_DNA"/>
</dbReference>
<keyword evidence="9" id="KW-1185">Reference proteome</keyword>
<dbReference type="GO" id="GO:0006351">
    <property type="term" value="P:DNA-templated transcription"/>
    <property type="evidence" value="ECO:0007669"/>
    <property type="project" value="InterPro"/>
</dbReference>
<evidence type="ECO:0000256" key="2">
    <source>
        <dbReference type="ARBA" id="ARBA00022833"/>
    </source>
</evidence>
<evidence type="ECO:0000256" key="3">
    <source>
        <dbReference type="ARBA" id="ARBA00023015"/>
    </source>
</evidence>
<keyword evidence="2" id="KW-0862">Zinc</keyword>
<reference evidence="8" key="1">
    <citation type="journal article" date="2021" name="Nat. Commun.">
        <title>Genetic determinants of endophytism in the Arabidopsis root mycobiome.</title>
        <authorList>
            <person name="Mesny F."/>
            <person name="Miyauchi S."/>
            <person name="Thiergart T."/>
            <person name="Pickel B."/>
            <person name="Atanasova L."/>
            <person name="Karlsson M."/>
            <person name="Huettel B."/>
            <person name="Barry K.W."/>
            <person name="Haridas S."/>
            <person name="Chen C."/>
            <person name="Bauer D."/>
            <person name="Andreopoulos W."/>
            <person name="Pangilinan J."/>
            <person name="LaButti K."/>
            <person name="Riley R."/>
            <person name="Lipzen A."/>
            <person name="Clum A."/>
            <person name="Drula E."/>
            <person name="Henrissat B."/>
            <person name="Kohler A."/>
            <person name="Grigoriev I.V."/>
            <person name="Martin F.M."/>
            <person name="Hacquard S."/>
        </authorList>
    </citation>
    <scope>NUCLEOTIDE SEQUENCE</scope>
    <source>
        <strain evidence="8">MPI-CAGE-CH-0235</strain>
    </source>
</reference>
<gene>
    <name evidence="8" type="ORF">B0I35DRAFT_483931</name>
</gene>
<evidence type="ECO:0000256" key="6">
    <source>
        <dbReference type="ARBA" id="ARBA00023242"/>
    </source>
</evidence>
<keyword evidence="6" id="KW-0539">Nucleus</keyword>
<accession>A0A8K0SGH0</accession>
<dbReference type="CDD" id="cd12148">
    <property type="entry name" value="fungal_TF_MHR"/>
    <property type="match status" value="1"/>
</dbReference>
<evidence type="ECO:0000313" key="9">
    <source>
        <dbReference type="Proteomes" id="UP000813444"/>
    </source>
</evidence>
<evidence type="ECO:0000313" key="8">
    <source>
        <dbReference type="EMBL" id="KAH7305588.1"/>
    </source>
</evidence>
<protein>
    <recommendedName>
        <fullName evidence="7">Xylanolytic transcriptional activator regulatory domain-containing protein</fullName>
    </recommendedName>
</protein>
<keyword evidence="1" id="KW-0479">Metal-binding</keyword>
<dbReference type="PANTHER" id="PTHR31944:SF129">
    <property type="entry name" value="ASPYRIDONES CLUSTER REGULATOR APDR-RELATED"/>
    <property type="match status" value="1"/>
</dbReference>
<keyword evidence="4" id="KW-0238">DNA-binding</keyword>
<evidence type="ECO:0000256" key="1">
    <source>
        <dbReference type="ARBA" id="ARBA00022723"/>
    </source>
</evidence>
<dbReference type="AlphaFoldDB" id="A0A8K0SGH0"/>
<evidence type="ECO:0000259" key="7">
    <source>
        <dbReference type="Pfam" id="PF04082"/>
    </source>
</evidence>
<sequence length="436" mass="48224">MPRLRPMLHGYGSESNGLGLLSGSMSFVTAPEWFDTSMMDTLSQPLAIPSDPNTAILFSPDEVASLLDARSESQQPASLPRSLDLEAFAAEPNEALPSKSRINGPTHWMSLLGKYNQHGLFDHVVHVLFQGEGHPGIQKCKQLAREVKSRVVDPTSLSGPLQDFMPSREICDELIRLYLQTFEAVLRVLHVPSLQRDYLRYWSNPQAASEPLTLQLLLIMAIGTCFYHDIGATEPTLHIQAAHWIRACHLRLAVPCRKKDVNLRGIQSQCLLAIALLTNTNTLGGDLVWTTTASLVQNAMRIGLHISPGQFSVTPLDSEIRRRLWVTILELAVQSSLDSCNNPIISTDALKCEHPSNLNDIQINDSIETLPAGYPATTFTQSSMQRALLESLPIRLRIVEALRQAQGELSYATALRLGAELTDACRDTSKLMDTFL</sequence>
<dbReference type="GO" id="GO:0008270">
    <property type="term" value="F:zinc ion binding"/>
    <property type="evidence" value="ECO:0007669"/>
    <property type="project" value="InterPro"/>
</dbReference>
<comment type="caution">
    <text evidence="8">The sequence shown here is derived from an EMBL/GenBank/DDBJ whole genome shotgun (WGS) entry which is preliminary data.</text>
</comment>
<dbReference type="PANTHER" id="PTHR31944">
    <property type="entry name" value="HEME-RESPONSIVE ZINC FINGER TRANSCRIPTION FACTOR HAP1"/>
    <property type="match status" value="1"/>
</dbReference>
<organism evidence="8 9">
    <name type="scientific">Stachybotrys elegans</name>
    <dbReference type="NCBI Taxonomy" id="80388"/>
    <lineage>
        <taxon>Eukaryota</taxon>
        <taxon>Fungi</taxon>
        <taxon>Dikarya</taxon>
        <taxon>Ascomycota</taxon>
        <taxon>Pezizomycotina</taxon>
        <taxon>Sordariomycetes</taxon>
        <taxon>Hypocreomycetidae</taxon>
        <taxon>Hypocreales</taxon>
        <taxon>Stachybotryaceae</taxon>
        <taxon>Stachybotrys</taxon>
    </lineage>
</organism>
<keyword evidence="5" id="KW-0804">Transcription</keyword>
<dbReference type="OrthoDB" id="5154012at2759"/>
<dbReference type="InterPro" id="IPR051430">
    <property type="entry name" value="Fungal_TF_Env_Response"/>
</dbReference>
<evidence type="ECO:0000256" key="5">
    <source>
        <dbReference type="ARBA" id="ARBA00023163"/>
    </source>
</evidence>
<dbReference type="GO" id="GO:0000978">
    <property type="term" value="F:RNA polymerase II cis-regulatory region sequence-specific DNA binding"/>
    <property type="evidence" value="ECO:0007669"/>
    <property type="project" value="TreeGrafter"/>
</dbReference>
<dbReference type="Pfam" id="PF04082">
    <property type="entry name" value="Fungal_trans"/>
    <property type="match status" value="1"/>
</dbReference>
<proteinExistence type="predicted"/>
<dbReference type="InterPro" id="IPR007219">
    <property type="entry name" value="XnlR_reg_dom"/>
</dbReference>
<name>A0A8K0SGH0_9HYPO</name>
<feature type="domain" description="Xylanolytic transcriptional activator regulatory" evidence="7">
    <location>
        <begin position="176"/>
        <end position="369"/>
    </location>
</feature>
<dbReference type="GO" id="GO:0001228">
    <property type="term" value="F:DNA-binding transcription activator activity, RNA polymerase II-specific"/>
    <property type="evidence" value="ECO:0007669"/>
    <property type="project" value="TreeGrafter"/>
</dbReference>
<dbReference type="GO" id="GO:0005634">
    <property type="term" value="C:nucleus"/>
    <property type="evidence" value="ECO:0007669"/>
    <property type="project" value="TreeGrafter"/>
</dbReference>
<dbReference type="Proteomes" id="UP000813444">
    <property type="component" value="Unassembled WGS sequence"/>
</dbReference>